<proteinExistence type="predicted"/>
<reference evidence="2" key="3">
    <citation type="submission" date="2025-09" db="UniProtKB">
        <authorList>
            <consortium name="Ensembl"/>
        </authorList>
    </citation>
    <scope>IDENTIFICATION</scope>
</reference>
<organism evidence="2 3">
    <name type="scientific">Ailuropoda melanoleuca</name>
    <name type="common">Giant panda</name>
    <dbReference type="NCBI Taxonomy" id="9646"/>
    <lineage>
        <taxon>Eukaryota</taxon>
        <taxon>Metazoa</taxon>
        <taxon>Chordata</taxon>
        <taxon>Craniata</taxon>
        <taxon>Vertebrata</taxon>
        <taxon>Euteleostomi</taxon>
        <taxon>Mammalia</taxon>
        <taxon>Eutheria</taxon>
        <taxon>Laurasiatheria</taxon>
        <taxon>Carnivora</taxon>
        <taxon>Caniformia</taxon>
        <taxon>Ursidae</taxon>
        <taxon>Ailuropoda</taxon>
    </lineage>
</organism>
<name>A0A7N5K9H3_AILME</name>
<accession>A0A7N5K9H3</accession>
<dbReference type="InParanoid" id="A0A7N5K9H3"/>
<sequence length="67" mass="6991">MRLIDLGTSSPRVKDPDPPPAVVHYHDPPRLGTQRQPRGVDQGPPASESAVAGEGPGAVSGKARVRT</sequence>
<dbReference type="Ensembl" id="ENSAMET00000027799.1">
    <property type="protein sequence ID" value="ENSAMEP00000036921.1"/>
    <property type="gene ID" value="ENSAMEG00000026088.1"/>
</dbReference>
<evidence type="ECO:0000313" key="2">
    <source>
        <dbReference type="Ensembl" id="ENSAMEP00000036921.1"/>
    </source>
</evidence>
<evidence type="ECO:0000313" key="3">
    <source>
        <dbReference type="Proteomes" id="UP000008912"/>
    </source>
</evidence>
<keyword evidence="3" id="KW-1185">Reference proteome</keyword>
<dbReference type="AlphaFoldDB" id="A0A7N5K9H3"/>
<reference evidence="2" key="2">
    <citation type="submission" date="2025-08" db="UniProtKB">
        <authorList>
            <consortium name="Ensembl"/>
        </authorList>
    </citation>
    <scope>IDENTIFICATION</scope>
</reference>
<evidence type="ECO:0000256" key="1">
    <source>
        <dbReference type="SAM" id="MobiDB-lite"/>
    </source>
</evidence>
<dbReference type="Proteomes" id="UP000008912">
    <property type="component" value="Unassembled WGS sequence"/>
</dbReference>
<dbReference type="GeneTree" id="ENSGT00910000146970"/>
<feature type="region of interest" description="Disordered" evidence="1">
    <location>
        <begin position="1"/>
        <end position="67"/>
    </location>
</feature>
<protein>
    <submittedName>
        <fullName evidence="2">Uncharacterized protein</fullName>
    </submittedName>
</protein>
<reference evidence="2 3" key="1">
    <citation type="journal article" date="2010" name="Nature">
        <title>The sequence and de novo assembly of the giant panda genome.</title>
        <authorList>
            <person name="Li R."/>
            <person name="Fan W."/>
            <person name="Tian G."/>
            <person name="Zhu H."/>
            <person name="He L."/>
            <person name="Cai J."/>
            <person name="Huang Q."/>
            <person name="Cai Q."/>
            <person name="Li B."/>
            <person name="Bai Y."/>
            <person name="Zhang Z."/>
            <person name="Zhang Y."/>
            <person name="Wang W."/>
            <person name="Li J."/>
            <person name="Wei F."/>
            <person name="Li H."/>
            <person name="Jian M."/>
            <person name="Li J."/>
            <person name="Zhang Z."/>
            <person name="Nielsen R."/>
            <person name="Li D."/>
            <person name="Gu W."/>
            <person name="Yang Z."/>
            <person name="Xuan Z."/>
            <person name="Ryder O.A."/>
            <person name="Leung F.C."/>
            <person name="Zhou Y."/>
            <person name="Cao J."/>
            <person name="Sun X."/>
            <person name="Fu Y."/>
            <person name="Fang X."/>
            <person name="Guo X."/>
            <person name="Wang B."/>
            <person name="Hou R."/>
            <person name="Shen F."/>
            <person name="Mu B."/>
            <person name="Ni P."/>
            <person name="Lin R."/>
            <person name="Qian W."/>
            <person name="Wang G."/>
            <person name="Yu C."/>
            <person name="Nie W."/>
            <person name="Wang J."/>
            <person name="Wu Z."/>
            <person name="Liang H."/>
            <person name="Min J."/>
            <person name="Wu Q."/>
            <person name="Cheng S."/>
            <person name="Ruan J."/>
            <person name="Wang M."/>
            <person name="Shi Z."/>
            <person name="Wen M."/>
            <person name="Liu B."/>
            <person name="Ren X."/>
            <person name="Zheng H."/>
            <person name="Dong D."/>
            <person name="Cook K."/>
            <person name="Shan G."/>
            <person name="Zhang H."/>
            <person name="Kosiol C."/>
            <person name="Xie X."/>
            <person name="Lu Z."/>
            <person name="Zheng H."/>
            <person name="Li Y."/>
            <person name="Steiner C.C."/>
            <person name="Lam T.T."/>
            <person name="Lin S."/>
            <person name="Zhang Q."/>
            <person name="Li G."/>
            <person name="Tian J."/>
            <person name="Gong T."/>
            <person name="Liu H."/>
            <person name="Zhang D."/>
            <person name="Fang L."/>
            <person name="Ye C."/>
            <person name="Zhang J."/>
            <person name="Hu W."/>
            <person name="Xu A."/>
            <person name="Ren Y."/>
            <person name="Zhang G."/>
            <person name="Bruford M.W."/>
            <person name="Li Q."/>
            <person name="Ma L."/>
            <person name="Guo Y."/>
            <person name="An N."/>
            <person name="Hu Y."/>
            <person name="Zheng Y."/>
            <person name="Shi Y."/>
            <person name="Li Z."/>
            <person name="Liu Q."/>
            <person name="Chen Y."/>
            <person name="Zhao J."/>
            <person name="Qu N."/>
            <person name="Zhao S."/>
            <person name="Tian F."/>
            <person name="Wang X."/>
            <person name="Wang H."/>
            <person name="Xu L."/>
            <person name="Liu X."/>
            <person name="Vinar T."/>
            <person name="Wang Y."/>
            <person name="Lam T.W."/>
            <person name="Yiu S.M."/>
            <person name="Liu S."/>
            <person name="Zhang H."/>
            <person name="Li D."/>
            <person name="Huang Y."/>
            <person name="Wang X."/>
            <person name="Yang G."/>
            <person name="Jiang Z."/>
            <person name="Wang J."/>
            <person name="Qin N."/>
            <person name="Li L."/>
            <person name="Li J."/>
            <person name="Bolund L."/>
            <person name="Kristiansen K."/>
            <person name="Wong G.K."/>
            <person name="Olson M."/>
            <person name="Zhang X."/>
            <person name="Li S."/>
            <person name="Yang H."/>
            <person name="Wang J."/>
            <person name="Wang J."/>
        </authorList>
    </citation>
    <scope>NUCLEOTIDE SEQUENCE [LARGE SCALE GENOMIC DNA]</scope>
</reference>